<name>A0AAE1IHJ3_9HYPO</name>
<feature type="region of interest" description="Disordered" evidence="1">
    <location>
        <begin position="385"/>
        <end position="423"/>
    </location>
</feature>
<dbReference type="GO" id="GO:0003824">
    <property type="term" value="F:catalytic activity"/>
    <property type="evidence" value="ECO:0007669"/>
    <property type="project" value="InterPro"/>
</dbReference>
<organism evidence="4 5">
    <name type="scientific">Trichoderma aggressivum f. europaeum</name>
    <dbReference type="NCBI Taxonomy" id="173218"/>
    <lineage>
        <taxon>Eukaryota</taxon>
        <taxon>Fungi</taxon>
        <taxon>Dikarya</taxon>
        <taxon>Ascomycota</taxon>
        <taxon>Pezizomycotina</taxon>
        <taxon>Sordariomycetes</taxon>
        <taxon>Hypocreomycetidae</taxon>
        <taxon>Hypocreales</taxon>
        <taxon>Hypocreaceae</taxon>
        <taxon>Trichoderma</taxon>
    </lineage>
</organism>
<feature type="compositionally biased region" description="Polar residues" evidence="1">
    <location>
        <begin position="410"/>
        <end position="422"/>
    </location>
</feature>
<evidence type="ECO:0000259" key="3">
    <source>
        <dbReference type="Pfam" id="PF24476"/>
    </source>
</evidence>
<proteinExistence type="predicted"/>
<dbReference type="RefSeq" id="XP_062757602.1">
    <property type="nucleotide sequence ID" value="XM_062897925.1"/>
</dbReference>
<dbReference type="Pfam" id="PF24476">
    <property type="entry name" value="DUF7580"/>
    <property type="match status" value="1"/>
</dbReference>
<gene>
    <name evidence="4" type="ORF">Triagg1_3613</name>
</gene>
<evidence type="ECO:0000256" key="1">
    <source>
        <dbReference type="SAM" id="MobiDB-lite"/>
    </source>
</evidence>
<dbReference type="InterPro" id="IPR053137">
    <property type="entry name" value="NLR-like"/>
</dbReference>
<evidence type="ECO:0008006" key="6">
    <source>
        <dbReference type="Google" id="ProtNLM"/>
    </source>
</evidence>
<dbReference type="Pfam" id="PF01048">
    <property type="entry name" value="PNP_UDP_1"/>
    <property type="match status" value="1"/>
</dbReference>
<dbReference type="Gene3D" id="3.40.50.1580">
    <property type="entry name" value="Nucleoside phosphorylase domain"/>
    <property type="match status" value="1"/>
</dbReference>
<dbReference type="GeneID" id="87917830"/>
<feature type="domain" description="DUF7580" evidence="3">
    <location>
        <begin position="166"/>
        <end position="383"/>
    </location>
</feature>
<reference evidence="4" key="1">
    <citation type="submission" date="2023-11" db="EMBL/GenBank/DDBJ databases">
        <title>The genome sequences of three competitors of mushroom-forming fungi.</title>
        <authorList>
            <person name="Beijen E."/>
            <person name="Ohm R.A."/>
        </authorList>
    </citation>
    <scope>NUCLEOTIDE SEQUENCE</scope>
    <source>
        <strain evidence="4">CBS 100526</strain>
    </source>
</reference>
<dbReference type="EMBL" id="JAWRVG010000010">
    <property type="protein sequence ID" value="KAK4077919.1"/>
    <property type="molecule type" value="Genomic_DNA"/>
</dbReference>
<comment type="caution">
    <text evidence="4">The sequence shown here is derived from an EMBL/GenBank/DDBJ whole genome shotgun (WGS) entry which is preliminary data.</text>
</comment>
<dbReference type="GO" id="GO:0009116">
    <property type="term" value="P:nucleoside metabolic process"/>
    <property type="evidence" value="ECO:0007669"/>
    <property type="project" value="InterPro"/>
</dbReference>
<feature type="compositionally biased region" description="Basic and acidic residues" evidence="1">
    <location>
        <begin position="397"/>
        <end position="409"/>
    </location>
</feature>
<dbReference type="PANTHER" id="PTHR46082:SF6">
    <property type="entry name" value="AAA+ ATPASE DOMAIN-CONTAINING PROTEIN-RELATED"/>
    <property type="match status" value="1"/>
</dbReference>
<protein>
    <recommendedName>
        <fullName evidence="6">Nucleoside phosphorylase domain-containing protein</fullName>
    </recommendedName>
</protein>
<dbReference type="SUPFAM" id="SSF53167">
    <property type="entry name" value="Purine and uridine phosphorylases"/>
    <property type="match status" value="1"/>
</dbReference>
<dbReference type="InterPro" id="IPR000845">
    <property type="entry name" value="Nucleoside_phosphorylase_d"/>
</dbReference>
<dbReference type="AlphaFoldDB" id="A0AAE1IHJ3"/>
<evidence type="ECO:0000313" key="5">
    <source>
        <dbReference type="Proteomes" id="UP001273209"/>
    </source>
</evidence>
<keyword evidence="5" id="KW-1185">Reference proteome</keyword>
<evidence type="ECO:0000259" key="2">
    <source>
        <dbReference type="Pfam" id="PF01048"/>
    </source>
</evidence>
<evidence type="ECO:0000313" key="4">
    <source>
        <dbReference type="EMBL" id="KAK4077919.1"/>
    </source>
</evidence>
<dbReference type="PANTHER" id="PTHR46082">
    <property type="entry name" value="ATP/GTP-BINDING PROTEIN-RELATED"/>
    <property type="match status" value="1"/>
</dbReference>
<accession>A0AAE1IHJ3</accession>
<sequence>MPYLNESNEWRLLDELGRLLDQRKSRYPVSTGPLRNHKGVEVNAELIEVELRRVFIVKQISRNLEPEEFDQFQEKVKSLCLLLDDLARSPNTHVGTESLAYPRLRALTMLVESTTGELDLACGPNETLFQLPRSAHELRKCQRVIDEYNNVLGRLLGPPSQNPHTGQGKSLVLHINDIDTFELFGTWTSPTSSVMSSSLDESLDQLILKGAFRPFNPAISDEMLPARFSTKDRRALAVKLGFCLMNFFDADLTSKRIHLLDCLPYLAFDSEPPATTDSKSFQIGHPTLLSFAKLLLELDFGTNIDIDISPNNSGNRQAWVELLCRAELLQQDRNDWYDDAIRGCLMVHHNITMALSSLDNKHKDVDSIIREQLYEQIVQKLKLGHDSGYGSTRKRQRSESPPRSDHWNEGQDSGSAKTTTPSLKLERAMSENKKQRLTEPQTFPTVSGLIHGETSDLGNSNTLVKGFADSNPRIMFSMRPSRRDDFEIAIICALKHEYDAVSYIFDEFWDEDGDQYGRAAGDTNHYATGRVGNYNVVLVLLVEMGKTNAATAAASMRSSYRGLRLALLTGVCGSVPHGQYGDIFLGDVIISKTVVQYGFGWQYPNMFVRKNTDEDELGRPNKDIRSLVATFETDRIRDQLEQRTDHFLKQLQANVARGKRHGKYDYPGIVKDNLFEPSHRHKHHVSPTCVCHDCFDGSDSVCDRALISSCADLGCNKEQRHIARNRFQAIQQLEHDGVGDSPQPAVYVGAVASGDKVIKSAGERDRLTREAGVIAFETEGAGVWDELPCIVVKGVCDYADSHKHEEWQNYAAAVAAAASKAVLKFYTRTDKP</sequence>
<dbReference type="Proteomes" id="UP001273209">
    <property type="component" value="Unassembled WGS sequence"/>
</dbReference>
<dbReference type="InterPro" id="IPR056002">
    <property type="entry name" value="DUF7580"/>
</dbReference>
<dbReference type="InterPro" id="IPR035994">
    <property type="entry name" value="Nucleoside_phosphorylase_sf"/>
</dbReference>
<feature type="domain" description="Nucleoside phosphorylase" evidence="2">
    <location>
        <begin position="487"/>
        <end position="601"/>
    </location>
</feature>